<reference evidence="9" key="3">
    <citation type="submission" date="2018-08" db="UniProtKB">
        <authorList>
            <consortium name="EnsemblPlants"/>
        </authorList>
    </citation>
    <scope>IDENTIFICATION</scope>
    <source>
        <strain evidence="9">cv. Bd21</strain>
    </source>
</reference>
<feature type="domain" description="Fibronectin type-III" evidence="7">
    <location>
        <begin position="339"/>
        <end position="439"/>
    </location>
</feature>
<dbReference type="OrthoDB" id="600557at2759"/>
<dbReference type="GO" id="GO:0005634">
    <property type="term" value="C:nucleus"/>
    <property type="evidence" value="ECO:0007669"/>
    <property type="project" value="UniProtKB-SubCell"/>
</dbReference>
<dbReference type="Pfam" id="PF07227">
    <property type="entry name" value="PHD_Oberon"/>
    <property type="match status" value="1"/>
</dbReference>
<dbReference type="Gramene" id="KQK17278">
    <property type="protein sequence ID" value="KQK17278"/>
    <property type="gene ID" value="BRADI_1g33450v3"/>
</dbReference>
<comment type="subcellular location">
    <subcellularLocation>
        <location evidence="1">Nucleus</location>
    </subcellularLocation>
</comment>
<dbReference type="EMBL" id="CM000880">
    <property type="protein sequence ID" value="KQK17278.1"/>
    <property type="molecule type" value="Genomic_DNA"/>
</dbReference>
<accession>A0A0Q3NIH4</accession>
<dbReference type="PANTHER" id="PTHR46286:SF5">
    <property type="entry name" value="FIBRONECTIN TYPE-III DOMAIN-CONTAINING PROTEIN"/>
    <property type="match status" value="1"/>
</dbReference>
<evidence type="ECO:0000256" key="2">
    <source>
        <dbReference type="ARBA" id="ARBA00022723"/>
    </source>
</evidence>
<dbReference type="CDD" id="cd00063">
    <property type="entry name" value="FN3"/>
    <property type="match status" value="1"/>
</dbReference>
<feature type="region of interest" description="Disordered" evidence="6">
    <location>
        <begin position="618"/>
        <end position="653"/>
    </location>
</feature>
<dbReference type="Pfam" id="PF23380">
    <property type="entry name" value="VIN3_C"/>
    <property type="match status" value="1"/>
</dbReference>
<dbReference type="InterPro" id="IPR032881">
    <property type="entry name" value="Oberon-like_PHD"/>
</dbReference>
<gene>
    <name evidence="8" type="ORF">BRADI_1g33450v3</name>
</gene>
<name>A0A0Q3NIH4_BRADI</name>
<dbReference type="GO" id="GO:0008270">
    <property type="term" value="F:zinc ion binding"/>
    <property type="evidence" value="ECO:0007669"/>
    <property type="project" value="UniProtKB-KW"/>
</dbReference>
<sequence>MASSPMSEFIADPIKCCLLSVDEKRELVRELSKYPDNALELLHEWTRRDIVQILCSVFRKGRTFNGASKQEILNFLIKAVNGKSSGCRKRVKESDPEPKSSNLQCPYKKQKKNAVPVVPVTASTPVTDGVSAATNKAHLCQNSACRAGLNPADKFCRCCSCCICLKYDDNKDPSLWLFCDSDQPSLEESCGLSCHLECGFKDERSGILQRGQSKKLDGGYYCIHCGKQNDLLRCWKKQMLIAKDARRLDVLCHRILSHKILISTEKYMVLHEFVDKAMKKLEGEFGPITGLPDMGRRLVGRLAVAVEVQKLCSCAIETLESMFSGALTADLQIQRSSMVPSNFIKLEDISHGSITVVFDLDICPTLPQGLIGFNLWRRKASIEDYPSKPTGIILMPSTSLVVRGLAPFTCYVIKVIAFTNSKEVGSWEVRTKTICFPNKVDAKISMAVDAGTDPNNRSLKADSSSDVSNPSSGDVKSDNDCTAYADPNRSLKSHVEYCTNIDILYPEKSSLHCNETTIGELEEAPKVSASGLDDNEEEPGSAAQAALLKRSSELMRTPGRIEEGGHNEGPSEPNTSAQVSSLRKSSNLVPHKQGILLENPSCSLVPIAAGSEIIRRSSKSNNDDCVPQRGPLKPGTELRNSSNKNTTGKPVDIDHKDELTSCVKVIRWLECKGYIEANFRLKFLTWFSLGATQHERRLVSVFVDALIDDPVSLAGQLHDTFSDAIYSKRPCVAPSSH</sequence>
<dbReference type="GO" id="GO:0040029">
    <property type="term" value="P:epigenetic regulation of gene expression"/>
    <property type="evidence" value="ECO:0007669"/>
    <property type="project" value="InterPro"/>
</dbReference>
<dbReference type="InterPro" id="IPR058585">
    <property type="entry name" value="Fn3_VIN3"/>
</dbReference>
<keyword evidence="5" id="KW-0539">Nucleus</keyword>
<evidence type="ECO:0000259" key="7">
    <source>
        <dbReference type="PROSITE" id="PS50853"/>
    </source>
</evidence>
<evidence type="ECO:0000256" key="6">
    <source>
        <dbReference type="SAM" id="MobiDB-lite"/>
    </source>
</evidence>
<feature type="compositionally biased region" description="Polar residues" evidence="6">
    <location>
        <begin position="572"/>
        <end position="585"/>
    </location>
</feature>
<feature type="compositionally biased region" description="Low complexity" evidence="6">
    <location>
        <begin position="462"/>
        <end position="474"/>
    </location>
</feature>
<feature type="compositionally biased region" description="Polar residues" evidence="6">
    <location>
        <begin position="638"/>
        <end position="648"/>
    </location>
</feature>
<proteinExistence type="predicted"/>
<keyword evidence="4" id="KW-0862">Zinc</keyword>
<dbReference type="InterPro" id="IPR044514">
    <property type="entry name" value="VIN3-like"/>
</dbReference>
<feature type="region of interest" description="Disordered" evidence="6">
    <location>
        <begin position="451"/>
        <end position="481"/>
    </location>
</feature>
<keyword evidence="2" id="KW-0479">Metal-binding</keyword>
<feature type="region of interest" description="Disordered" evidence="6">
    <location>
        <begin position="559"/>
        <end position="585"/>
    </location>
</feature>
<dbReference type="InterPro" id="IPR056990">
    <property type="entry name" value="VIN3-like_C"/>
</dbReference>
<dbReference type="PROSITE" id="PS50853">
    <property type="entry name" value="FN3"/>
    <property type="match status" value="1"/>
</dbReference>
<evidence type="ECO:0000256" key="1">
    <source>
        <dbReference type="ARBA" id="ARBA00004123"/>
    </source>
</evidence>
<dbReference type="GO" id="GO:0010048">
    <property type="term" value="P:vernalization response"/>
    <property type="evidence" value="ECO:0007669"/>
    <property type="project" value="InterPro"/>
</dbReference>
<dbReference type="InterPro" id="IPR036116">
    <property type="entry name" value="FN3_sf"/>
</dbReference>
<reference evidence="8 9" key="1">
    <citation type="journal article" date="2010" name="Nature">
        <title>Genome sequencing and analysis of the model grass Brachypodium distachyon.</title>
        <authorList>
            <consortium name="International Brachypodium Initiative"/>
        </authorList>
    </citation>
    <scope>NUCLEOTIDE SEQUENCE [LARGE SCALE GENOMIC DNA]</scope>
    <source>
        <strain evidence="8 9">Bd21</strain>
    </source>
</reference>
<dbReference type="InterPro" id="IPR003961">
    <property type="entry name" value="FN3_dom"/>
</dbReference>
<keyword evidence="3" id="KW-0863">Zinc-finger</keyword>
<evidence type="ECO:0000256" key="5">
    <source>
        <dbReference type="ARBA" id="ARBA00023242"/>
    </source>
</evidence>
<dbReference type="InParanoid" id="A0A0Q3NIH4"/>
<organism evidence="8">
    <name type="scientific">Brachypodium distachyon</name>
    <name type="common">Purple false brome</name>
    <name type="synonym">Trachynia distachya</name>
    <dbReference type="NCBI Taxonomy" id="15368"/>
    <lineage>
        <taxon>Eukaryota</taxon>
        <taxon>Viridiplantae</taxon>
        <taxon>Streptophyta</taxon>
        <taxon>Embryophyta</taxon>
        <taxon>Tracheophyta</taxon>
        <taxon>Spermatophyta</taxon>
        <taxon>Magnoliopsida</taxon>
        <taxon>Liliopsida</taxon>
        <taxon>Poales</taxon>
        <taxon>Poaceae</taxon>
        <taxon>BOP clade</taxon>
        <taxon>Pooideae</taxon>
        <taxon>Stipodae</taxon>
        <taxon>Brachypodieae</taxon>
        <taxon>Brachypodium</taxon>
    </lineage>
</organism>
<dbReference type="Pfam" id="PF23376">
    <property type="entry name" value="Fn3_VIN3"/>
    <property type="match status" value="1"/>
</dbReference>
<evidence type="ECO:0000313" key="10">
    <source>
        <dbReference type="Proteomes" id="UP000008810"/>
    </source>
</evidence>
<evidence type="ECO:0000256" key="4">
    <source>
        <dbReference type="ARBA" id="ARBA00022833"/>
    </source>
</evidence>
<evidence type="ECO:0000313" key="8">
    <source>
        <dbReference type="EMBL" id="KQK17278.1"/>
    </source>
</evidence>
<dbReference type="PANTHER" id="PTHR46286">
    <property type="entry name" value="VIN3-LIKE PROTEIN 2-RELATED"/>
    <property type="match status" value="1"/>
</dbReference>
<dbReference type="SUPFAM" id="SSF49265">
    <property type="entry name" value="Fibronectin type III"/>
    <property type="match status" value="1"/>
</dbReference>
<dbReference type="Proteomes" id="UP000008810">
    <property type="component" value="Chromosome 1"/>
</dbReference>
<reference evidence="8" key="2">
    <citation type="submission" date="2017-06" db="EMBL/GenBank/DDBJ databases">
        <title>WGS assembly of Brachypodium distachyon.</title>
        <authorList>
            <consortium name="The International Brachypodium Initiative"/>
            <person name="Lucas S."/>
            <person name="Harmon-Smith M."/>
            <person name="Lail K."/>
            <person name="Tice H."/>
            <person name="Grimwood J."/>
            <person name="Bruce D."/>
            <person name="Barry K."/>
            <person name="Shu S."/>
            <person name="Lindquist E."/>
            <person name="Wang M."/>
            <person name="Pitluck S."/>
            <person name="Vogel J.P."/>
            <person name="Garvin D.F."/>
            <person name="Mockler T.C."/>
            <person name="Schmutz J."/>
            <person name="Rokhsar D."/>
            <person name="Bevan M.W."/>
        </authorList>
    </citation>
    <scope>NUCLEOTIDE SEQUENCE</scope>
    <source>
        <strain evidence="8">Bd21</strain>
    </source>
</reference>
<dbReference type="STRING" id="15368.A0A0Q3NIH4"/>
<keyword evidence="10" id="KW-1185">Reference proteome</keyword>
<dbReference type="AlphaFoldDB" id="A0A0Q3NIH4"/>
<dbReference type="EnsemblPlants" id="KQK17278">
    <property type="protein sequence ID" value="KQK17278"/>
    <property type="gene ID" value="BRADI_1g33450v3"/>
</dbReference>
<evidence type="ECO:0000313" key="9">
    <source>
        <dbReference type="EnsemblPlants" id="KQK17278"/>
    </source>
</evidence>
<protein>
    <recommendedName>
        <fullName evidence="7">Fibronectin type-III domain-containing protein</fullName>
    </recommendedName>
</protein>
<evidence type="ECO:0000256" key="3">
    <source>
        <dbReference type="ARBA" id="ARBA00022771"/>
    </source>
</evidence>